<evidence type="ECO:0000313" key="2">
    <source>
        <dbReference type="EMBL" id="SSX29473.1"/>
    </source>
</evidence>
<sequence length="119" mass="13675">MVVVPLVPRIKSHGCSMQSLKATWTGDGKPGPYEKYSLTNTNILKIIRGKAQISIIKGKTIATSNNHHLIKFFLELKLKVDHVRLELSLKVPRRLQCVTIILHCNRNFMWREDFSDFSD</sequence>
<dbReference type="AlphaFoldDB" id="A0A336MKU0"/>
<proteinExistence type="predicted"/>
<organism evidence="2">
    <name type="scientific">Culicoides sonorensis</name>
    <name type="common">Biting midge</name>
    <dbReference type="NCBI Taxonomy" id="179676"/>
    <lineage>
        <taxon>Eukaryota</taxon>
        <taxon>Metazoa</taxon>
        <taxon>Ecdysozoa</taxon>
        <taxon>Arthropoda</taxon>
        <taxon>Hexapoda</taxon>
        <taxon>Insecta</taxon>
        <taxon>Pterygota</taxon>
        <taxon>Neoptera</taxon>
        <taxon>Endopterygota</taxon>
        <taxon>Diptera</taxon>
        <taxon>Nematocera</taxon>
        <taxon>Chironomoidea</taxon>
        <taxon>Ceratopogonidae</taxon>
        <taxon>Ceratopogoninae</taxon>
        <taxon>Culicoides</taxon>
        <taxon>Monoculicoides</taxon>
    </lineage>
</organism>
<gene>
    <name evidence="2" type="primary">CSON001372</name>
</gene>
<dbReference type="EMBL" id="UFQT01001201">
    <property type="protein sequence ID" value="SSX29473.1"/>
    <property type="molecule type" value="Genomic_DNA"/>
</dbReference>
<dbReference type="EMBL" id="UFQS01001201">
    <property type="protein sequence ID" value="SSX09698.1"/>
    <property type="molecule type" value="Genomic_DNA"/>
</dbReference>
<name>A0A336MKU0_CULSO</name>
<protein>
    <submittedName>
        <fullName evidence="2">CSON001372 protein</fullName>
    </submittedName>
</protein>
<evidence type="ECO:0000313" key="1">
    <source>
        <dbReference type="EMBL" id="SSX09698.1"/>
    </source>
</evidence>
<accession>A0A336MKU0</accession>
<dbReference type="VEuPathDB" id="VectorBase:CSON001372"/>
<reference evidence="1" key="1">
    <citation type="submission" date="2018-04" db="EMBL/GenBank/DDBJ databases">
        <authorList>
            <person name="Go L.Y."/>
            <person name="Mitchell J.A."/>
        </authorList>
    </citation>
    <scope>NUCLEOTIDE SEQUENCE</scope>
    <source>
        <tissue evidence="1">Whole organism</tissue>
    </source>
</reference>
<reference evidence="2" key="2">
    <citation type="submission" date="2018-07" db="EMBL/GenBank/DDBJ databases">
        <authorList>
            <person name="Quirk P.G."/>
            <person name="Krulwich T.A."/>
        </authorList>
    </citation>
    <scope>NUCLEOTIDE SEQUENCE</scope>
</reference>